<dbReference type="PANTHER" id="PTHR46082:SF6">
    <property type="entry name" value="AAA+ ATPASE DOMAIN-CONTAINING PROTEIN-RELATED"/>
    <property type="match status" value="1"/>
</dbReference>
<dbReference type="SUPFAM" id="SSF48452">
    <property type="entry name" value="TPR-like"/>
    <property type="match status" value="2"/>
</dbReference>
<name>A0A8H7BIE7_9PLEO</name>
<dbReference type="RefSeq" id="XP_038791977.1">
    <property type="nucleotide sequence ID" value="XM_038926121.1"/>
</dbReference>
<feature type="region of interest" description="Disordered" evidence="1">
    <location>
        <begin position="1409"/>
        <end position="1477"/>
    </location>
</feature>
<sequence length="1477" mass="168678">SLSALSVMEAFGVAANIISIIHITTEVVQRLNDFKATVEGLPRALKSLSVELPTLINSLRRIRQAIEDGRVSQESQEALEPLIKDFEFQIQSLSDIILKMRPRVNSNTARNLKAVASFRYDSEVKQIESVIRNYVSTLTLESTIAADSRGTTVSPLLPKPRFICPFGRDLDFVERSVLVELSASRGPGSRHALVGGGGIGKSQIAIEYGYRVQRASPSTWVFWIDADNVMKMEEGFREIAKALRIYGSSDRDADVFSLVYDWLRNEANTTWLMIIDNADDKDVFTHLPPKYKGSDQSKEIREFIPQSSNGSVLVTSRSRDAAFQVTCNYKNIKTVEPMSETEALILLQTQLEDDHEIEDMKLLVKTIDYIPLAITHAAAYISRRSMPICDYLQQLRNKDETDVSALEDDIPQLRRSAGRSNSIVRTWKITFEYVRKTMPSAARLLSLMCLFDRQDIPKALLQGQYDEMTLISQSVHKPWWRRRPRMRKRKKEQCSIPLSKTLSCDFEDDWLVLRDFSMIKINKDRRHFSMHSLVQFTTKRWLMEDNQLDVWSQKFIDILSSNFHDSDDGTFQKCEPLLAHACAAIPYRPSNADMQPLRAWASLTRKVARYYDQRTGLEIAQDLYRVAAEAFEIALGPKTSEALKCRTQQAFMLFQTDRNMASETVFRHVLSSQREALGHEHLDTLETMDRLADVLASQRRHADAEVYHVQALKVRLRKFGPAHPASQESLVKRGYFLLKESRYSEAYTTWKQASEARNTTRDDTWVKELDLIGLSLQLYGRASDAERYLRESLSEKERMFGEENDSTVPEAAATLARNLLAQENYTGAEPLLRRAMTWYDTCSFWSNPVRSQIMGELAHSLSQTNKLEEAEALARTCLSLRSETAGSQARETLEIMWILAGILKKQERSLEALEMYRNSYKVAIETLGEEHADTKDYRHDYEELNQILIQESLVTAKGDQDKAMINSAVNFGNEDADAGAQEPGVDVFRAPPLAGSVYKYTMAFSAPKMLPRASALFVPFELQLYRHWRQSALGIVDDDDDDILLPTAFEYRDFLEWRASINNIQDVEDRTPDPAFTGFRLAERCEHPLHPGDPRIDVQQQEQGEVNKKREKKHKIGWCPMCVVEIHLKLVGDLWDKWEESGGAWRILPAGSTGENFQIRKRAYYKQKTDTVNDIDDLEDIARLEAAWEAAHPAVDVEVVRAYSAKTAIAVYAKSVQFPARLAEVDQVTPRTPSRKREKKCLSYSPDTPEDTKHRSRALYARRHPSYDPESPHRCPEDNGWAETSFSNDWEYNVRQCRLLLCDKDPKETNVAYCELTDENSKDALIKGIEEWFSMMQGDWKASWARTLLTTTDLFVVWRSPSDTEESDNDFDNWDRLETLVGTNLEAHALRIGDLTDADIEPIQGQTLGDFFDQDSVASDSSSETDEEEHELSDSMDLRGEEDVVTGVARQERQLDHMALRQDAGTENCRPDTLSKR</sequence>
<dbReference type="InterPro" id="IPR027417">
    <property type="entry name" value="P-loop_NTPase"/>
</dbReference>
<proteinExistence type="predicted"/>
<dbReference type="InterPro" id="IPR031352">
    <property type="entry name" value="SesA"/>
</dbReference>
<reference evidence="3" key="1">
    <citation type="submission" date="2020-01" db="EMBL/GenBank/DDBJ databases">
        <authorList>
            <person name="Feng Z.H.Z."/>
        </authorList>
    </citation>
    <scope>NUCLEOTIDE SEQUENCE</scope>
    <source>
        <strain evidence="3">CBS107.38</strain>
    </source>
</reference>
<protein>
    <recommendedName>
        <fullName evidence="2">NACHT-NTPase and P-loop NTPases N-terminal domain-containing protein</fullName>
    </recommendedName>
</protein>
<feature type="non-terminal residue" evidence="3">
    <location>
        <position position="1477"/>
    </location>
</feature>
<dbReference type="Proteomes" id="UP000596902">
    <property type="component" value="Unassembled WGS sequence"/>
</dbReference>
<feature type="domain" description="NACHT-NTPase and P-loop NTPases N-terminal" evidence="2">
    <location>
        <begin position="15"/>
        <end position="138"/>
    </location>
</feature>
<dbReference type="InterPro" id="IPR011990">
    <property type="entry name" value="TPR-like_helical_dom_sf"/>
</dbReference>
<feature type="compositionally biased region" description="Basic and acidic residues" evidence="1">
    <location>
        <begin position="1450"/>
        <end position="1460"/>
    </location>
</feature>
<evidence type="ECO:0000313" key="3">
    <source>
        <dbReference type="EMBL" id="KAF7682098.1"/>
    </source>
</evidence>
<dbReference type="GeneID" id="62199299"/>
<reference evidence="3" key="2">
    <citation type="submission" date="2020-08" db="EMBL/GenBank/DDBJ databases">
        <title>Draft Genome Sequence of Cumin Blight Pathogen Alternaria burnsii.</title>
        <authorList>
            <person name="Feng Z."/>
        </authorList>
    </citation>
    <scope>NUCLEOTIDE SEQUENCE</scope>
    <source>
        <strain evidence="3">CBS107.38</strain>
    </source>
</reference>
<dbReference type="Pfam" id="PF13424">
    <property type="entry name" value="TPR_12"/>
    <property type="match status" value="1"/>
</dbReference>
<dbReference type="Pfam" id="PF17107">
    <property type="entry name" value="SesA"/>
    <property type="match status" value="1"/>
</dbReference>
<organism evidence="3 4">
    <name type="scientific">Alternaria burnsii</name>
    <dbReference type="NCBI Taxonomy" id="1187904"/>
    <lineage>
        <taxon>Eukaryota</taxon>
        <taxon>Fungi</taxon>
        <taxon>Dikarya</taxon>
        <taxon>Ascomycota</taxon>
        <taxon>Pezizomycotina</taxon>
        <taxon>Dothideomycetes</taxon>
        <taxon>Pleosporomycetidae</taxon>
        <taxon>Pleosporales</taxon>
        <taxon>Pleosporineae</taxon>
        <taxon>Pleosporaceae</taxon>
        <taxon>Alternaria</taxon>
        <taxon>Alternaria sect. Alternaria</taxon>
    </lineage>
</organism>
<evidence type="ECO:0000313" key="4">
    <source>
        <dbReference type="Proteomes" id="UP000596902"/>
    </source>
</evidence>
<accession>A0A8H7BIE7</accession>
<feature type="region of interest" description="Disordered" evidence="1">
    <location>
        <begin position="1229"/>
        <end position="1254"/>
    </location>
</feature>
<dbReference type="InterPro" id="IPR053137">
    <property type="entry name" value="NLR-like"/>
</dbReference>
<feature type="compositionally biased region" description="Basic and acidic residues" evidence="1">
    <location>
        <begin position="1432"/>
        <end position="1442"/>
    </location>
</feature>
<dbReference type="SUPFAM" id="SSF52540">
    <property type="entry name" value="P-loop containing nucleoside triphosphate hydrolases"/>
    <property type="match status" value="1"/>
</dbReference>
<dbReference type="Gene3D" id="1.25.40.10">
    <property type="entry name" value="Tetratricopeptide repeat domain"/>
    <property type="match status" value="2"/>
</dbReference>
<evidence type="ECO:0000256" key="1">
    <source>
        <dbReference type="SAM" id="MobiDB-lite"/>
    </source>
</evidence>
<gene>
    <name evidence="3" type="ORF">GT037_001074</name>
</gene>
<dbReference type="Gene3D" id="3.40.50.300">
    <property type="entry name" value="P-loop containing nucleotide triphosphate hydrolases"/>
    <property type="match status" value="1"/>
</dbReference>
<keyword evidence="4" id="KW-1185">Reference proteome</keyword>
<evidence type="ECO:0000259" key="2">
    <source>
        <dbReference type="Pfam" id="PF17107"/>
    </source>
</evidence>
<dbReference type="PANTHER" id="PTHR46082">
    <property type="entry name" value="ATP/GTP-BINDING PROTEIN-RELATED"/>
    <property type="match status" value="1"/>
</dbReference>
<dbReference type="Pfam" id="PF13374">
    <property type="entry name" value="TPR_10"/>
    <property type="match status" value="1"/>
</dbReference>
<feature type="region of interest" description="Disordered" evidence="1">
    <location>
        <begin position="1089"/>
        <end position="1110"/>
    </location>
</feature>
<dbReference type="EMBL" id="JAAABM010000001">
    <property type="protein sequence ID" value="KAF7682098.1"/>
    <property type="molecule type" value="Genomic_DNA"/>
</dbReference>
<comment type="caution">
    <text evidence="3">The sequence shown here is derived from an EMBL/GenBank/DDBJ whole genome shotgun (WGS) entry which is preliminary data.</text>
</comment>